<dbReference type="Proteomes" id="UP000185728">
    <property type="component" value="Unassembled WGS sequence"/>
</dbReference>
<reference evidence="1 2" key="1">
    <citation type="submission" date="2017-01" db="EMBL/GenBank/DDBJ databases">
        <authorList>
            <person name="Varghese N."/>
            <person name="Submissions S."/>
        </authorList>
    </citation>
    <scope>NUCLEOTIDE SEQUENCE [LARGE SCALE GENOMIC DNA]</scope>
    <source>
        <strain evidence="1 2">DSM 2061</strain>
    </source>
</reference>
<accession>A0ABY1KJ08</accession>
<protein>
    <recommendedName>
        <fullName evidence="3">MORN repeat variant</fullName>
    </recommendedName>
</protein>
<comment type="caution">
    <text evidence="1">The sequence shown here is derived from an EMBL/GenBank/DDBJ whole genome shotgun (WGS) entry which is preliminary data.</text>
</comment>
<evidence type="ECO:0008006" key="3">
    <source>
        <dbReference type="Google" id="ProtNLM"/>
    </source>
</evidence>
<gene>
    <name evidence="1" type="ORF">SAMN05421766_101566</name>
</gene>
<keyword evidence="2" id="KW-1185">Reference proteome</keyword>
<organism evidence="1 2">
    <name type="scientific">Zobellia uliginosa</name>
    <dbReference type="NCBI Taxonomy" id="143224"/>
    <lineage>
        <taxon>Bacteria</taxon>
        <taxon>Pseudomonadati</taxon>
        <taxon>Bacteroidota</taxon>
        <taxon>Flavobacteriia</taxon>
        <taxon>Flavobacteriales</taxon>
        <taxon>Flavobacteriaceae</taxon>
        <taxon>Zobellia</taxon>
    </lineage>
</organism>
<name>A0ABY1KJ08_9FLAO</name>
<evidence type="ECO:0000313" key="1">
    <source>
        <dbReference type="EMBL" id="SIS40269.1"/>
    </source>
</evidence>
<dbReference type="EMBL" id="FTOB01000001">
    <property type="protein sequence ID" value="SIS40269.1"/>
    <property type="molecule type" value="Genomic_DNA"/>
</dbReference>
<dbReference type="RefSeq" id="WP_076453406.1">
    <property type="nucleotide sequence ID" value="NZ_FTOB01000001.1"/>
</dbReference>
<evidence type="ECO:0000313" key="2">
    <source>
        <dbReference type="Proteomes" id="UP000185728"/>
    </source>
</evidence>
<proteinExistence type="predicted"/>
<sequence>MEILIEMNIIGKEYRTIVPMEVITENDVQGGYSKSLINTYLYIHDKKKVTQFASDYDRNNPNCLFGNIPVTNRNMKLENLRKIIEKGNDPVSIGKYSLLDNNKIEMKWNYYYGENIELIFKGEILLNGDAIKGTFYKNGEVSVPSRVYYNIDKPLPDPLIPEDDKDIA</sequence>